<accession>A0A838YFR4</accession>
<name>A0A838YFR4_9NEIS</name>
<sequence length="133" mass="14019">MKVYFSPSTDGFYCNGIHGRDIPHDVVEITQAEHAALMAAQSAGKVITAGAGGMPQAIDPPSPSAAQQWDSYKIEAQSALQDSDTTVLRCYEAGLPFPPAWAAYRKALRAIVAAASGDPSQELPARPAYPEGS</sequence>
<reference evidence="1 2" key="1">
    <citation type="submission" date="2020-07" db="EMBL/GenBank/DDBJ databases">
        <title>Draft genome sequence of violacein-producing bacteria and related species.</title>
        <authorList>
            <person name="Wilson H.S."/>
            <person name="De Leon M.E."/>
        </authorList>
    </citation>
    <scope>NUCLEOTIDE SEQUENCE [LARGE SCALE GENOMIC DNA]</scope>
    <source>
        <strain evidence="1 2">HSC-21Su07</strain>
    </source>
</reference>
<evidence type="ECO:0000313" key="2">
    <source>
        <dbReference type="Proteomes" id="UP000545606"/>
    </source>
</evidence>
<dbReference type="RefSeq" id="WP_181836584.1">
    <property type="nucleotide sequence ID" value="NZ_JACERN010000033.1"/>
</dbReference>
<dbReference type="EMBL" id="JACERN010000033">
    <property type="protein sequence ID" value="MBA4709584.1"/>
    <property type="molecule type" value="Genomic_DNA"/>
</dbReference>
<protein>
    <recommendedName>
        <fullName evidence="3">Phage tail assembly chaperone</fullName>
    </recommendedName>
</protein>
<comment type="caution">
    <text evidence="1">The sequence shown here is derived from an EMBL/GenBank/DDBJ whole genome shotgun (WGS) entry which is preliminary data.</text>
</comment>
<proteinExistence type="predicted"/>
<evidence type="ECO:0008006" key="3">
    <source>
        <dbReference type="Google" id="ProtNLM"/>
    </source>
</evidence>
<organism evidence="1 2">
    <name type="scientific">Aquitalea aquatica</name>
    <dbReference type="NCBI Taxonomy" id="3044273"/>
    <lineage>
        <taxon>Bacteria</taxon>
        <taxon>Pseudomonadati</taxon>
        <taxon>Pseudomonadota</taxon>
        <taxon>Betaproteobacteria</taxon>
        <taxon>Neisseriales</taxon>
        <taxon>Chromobacteriaceae</taxon>
        <taxon>Aquitalea</taxon>
    </lineage>
</organism>
<gene>
    <name evidence="1" type="ORF">H2Z84_14475</name>
</gene>
<dbReference type="Proteomes" id="UP000545606">
    <property type="component" value="Unassembled WGS sequence"/>
</dbReference>
<evidence type="ECO:0000313" key="1">
    <source>
        <dbReference type="EMBL" id="MBA4709584.1"/>
    </source>
</evidence>
<dbReference type="Gene3D" id="6.10.140.1310">
    <property type="match status" value="1"/>
</dbReference>
<dbReference type="AlphaFoldDB" id="A0A838YFR4"/>
<keyword evidence="2" id="KW-1185">Reference proteome</keyword>